<gene>
    <name evidence="2" type="ORF">DJ013_02010</name>
</gene>
<keyword evidence="1" id="KW-0521">NADP</keyword>
<sequence>MTLEDRIILFSKLGEFLNAEGSKDDLKHWAAQCKGENGWFTEDNVLLALKNIGQQFLKKEDLIAFSKTIKENPNPKKIGVVAAGNIPLVGFHDLLCILLTGNIAMVKLSSSDSVLMRKIIAKLIDIEPEITSQIIIADRLNDADAFIATGSDNSSRYFEYYFGKKPNIIRKNRSSVAVLTGTESREDLRNLGYDIFQFFGLGCRNVSKFFVPKGYKFDTFFESIEYWNTIQIHHKYNNNYDYNKSIYLVNRNHHYDNGFLLVTQSENLVSPISVIFYEEYEDEKALEEKLDAHQGKIQCIVGKNFTPFGGSQSPVLDEFADNVNTLDFLNNL</sequence>
<evidence type="ECO:0000256" key="1">
    <source>
        <dbReference type="ARBA" id="ARBA00022857"/>
    </source>
</evidence>
<dbReference type="Proteomes" id="UP000249873">
    <property type="component" value="Chromosome"/>
</dbReference>
<reference evidence="2 3" key="1">
    <citation type="submission" date="2018-05" db="EMBL/GenBank/DDBJ databases">
        <title>Complete genome sequence of Arcticibacterium luteifluviistationis SM1504T, a cytophagaceae bacterium isolated from Arctic surface seawater.</title>
        <authorList>
            <person name="Li Y."/>
            <person name="Qin Q.-L."/>
        </authorList>
    </citation>
    <scope>NUCLEOTIDE SEQUENCE [LARGE SCALE GENOMIC DNA]</scope>
    <source>
        <strain evidence="2 3">SM1504</strain>
    </source>
</reference>
<dbReference type="GO" id="GO:0003995">
    <property type="term" value="F:acyl-CoA dehydrogenase activity"/>
    <property type="evidence" value="ECO:0007669"/>
    <property type="project" value="InterPro"/>
</dbReference>
<name>A0A2Z4G7D0_9BACT</name>
<dbReference type="Pfam" id="PF05893">
    <property type="entry name" value="LuxC"/>
    <property type="match status" value="1"/>
</dbReference>
<protein>
    <submittedName>
        <fullName evidence="2">Acyl-CoA reductase</fullName>
    </submittedName>
</protein>
<accession>A0A2Z4G7D0</accession>
<evidence type="ECO:0000313" key="3">
    <source>
        <dbReference type="Proteomes" id="UP000249873"/>
    </source>
</evidence>
<dbReference type="InterPro" id="IPR008670">
    <property type="entry name" value="CoA_reduct_LuxC"/>
</dbReference>
<dbReference type="OrthoDB" id="1522941at2"/>
<organism evidence="2 3">
    <name type="scientific">Arcticibacterium luteifluviistationis</name>
    <dbReference type="NCBI Taxonomy" id="1784714"/>
    <lineage>
        <taxon>Bacteria</taxon>
        <taxon>Pseudomonadati</taxon>
        <taxon>Bacteroidota</taxon>
        <taxon>Cytophagia</taxon>
        <taxon>Cytophagales</taxon>
        <taxon>Leadbetterellaceae</taxon>
        <taxon>Arcticibacterium</taxon>
    </lineage>
</organism>
<dbReference type="AlphaFoldDB" id="A0A2Z4G7D0"/>
<dbReference type="KEGG" id="als:DJ013_02010"/>
<dbReference type="GO" id="GO:0008218">
    <property type="term" value="P:bioluminescence"/>
    <property type="evidence" value="ECO:0007669"/>
    <property type="project" value="InterPro"/>
</dbReference>
<dbReference type="EMBL" id="CP029480">
    <property type="protein sequence ID" value="AWV97015.1"/>
    <property type="molecule type" value="Genomic_DNA"/>
</dbReference>
<evidence type="ECO:0000313" key="2">
    <source>
        <dbReference type="EMBL" id="AWV97015.1"/>
    </source>
</evidence>
<dbReference type="RefSeq" id="WP_111370117.1">
    <property type="nucleotide sequence ID" value="NZ_CP029480.1"/>
</dbReference>
<proteinExistence type="predicted"/>
<keyword evidence="3" id="KW-1185">Reference proteome</keyword>